<feature type="compositionally biased region" description="Gly residues" evidence="1">
    <location>
        <begin position="30"/>
        <end position="56"/>
    </location>
</feature>
<reference evidence="2 3" key="1">
    <citation type="journal article" date="2019" name="G3 (Bethesda)">
        <title>Sequencing of a Wild Apple (Malus baccata) Genome Unravels the Differences Between Cultivated and Wild Apple Species Regarding Disease Resistance and Cold Tolerance.</title>
        <authorList>
            <person name="Chen X."/>
        </authorList>
    </citation>
    <scope>NUCLEOTIDE SEQUENCE [LARGE SCALE GENOMIC DNA]</scope>
    <source>
        <strain evidence="3">cv. Shandingzi</strain>
        <tissue evidence="2">Leaves</tissue>
    </source>
</reference>
<evidence type="ECO:0000313" key="2">
    <source>
        <dbReference type="EMBL" id="TQD73623.1"/>
    </source>
</evidence>
<feature type="region of interest" description="Disordered" evidence="1">
    <location>
        <begin position="23"/>
        <end position="62"/>
    </location>
</feature>
<name>A0A540KHD0_MALBA</name>
<dbReference type="Proteomes" id="UP000315295">
    <property type="component" value="Unassembled WGS sequence"/>
</dbReference>
<organism evidence="2 3">
    <name type="scientific">Malus baccata</name>
    <name type="common">Siberian crab apple</name>
    <name type="synonym">Pyrus baccata</name>
    <dbReference type="NCBI Taxonomy" id="106549"/>
    <lineage>
        <taxon>Eukaryota</taxon>
        <taxon>Viridiplantae</taxon>
        <taxon>Streptophyta</taxon>
        <taxon>Embryophyta</taxon>
        <taxon>Tracheophyta</taxon>
        <taxon>Spermatophyta</taxon>
        <taxon>Magnoliopsida</taxon>
        <taxon>eudicotyledons</taxon>
        <taxon>Gunneridae</taxon>
        <taxon>Pentapetalae</taxon>
        <taxon>rosids</taxon>
        <taxon>fabids</taxon>
        <taxon>Rosales</taxon>
        <taxon>Rosaceae</taxon>
        <taxon>Amygdaloideae</taxon>
        <taxon>Maleae</taxon>
        <taxon>Malus</taxon>
    </lineage>
</organism>
<dbReference type="EMBL" id="VIEB01001269">
    <property type="protein sequence ID" value="TQD73623.1"/>
    <property type="molecule type" value="Genomic_DNA"/>
</dbReference>
<proteinExistence type="predicted"/>
<evidence type="ECO:0000313" key="3">
    <source>
        <dbReference type="Proteomes" id="UP000315295"/>
    </source>
</evidence>
<accession>A0A540KHD0</accession>
<keyword evidence="3" id="KW-1185">Reference proteome</keyword>
<protein>
    <submittedName>
        <fullName evidence="2">Uncharacterized protein</fullName>
    </submittedName>
</protein>
<dbReference type="AlphaFoldDB" id="A0A540KHD0"/>
<evidence type="ECO:0000256" key="1">
    <source>
        <dbReference type="SAM" id="MobiDB-lite"/>
    </source>
</evidence>
<sequence length="106" mass="10993">MASGIPGSTSKGKFKILISSSSTKGISYSKGGGGGDKVPPRGGGGDGVPPGGGDVGGRPRHMVDNFRRVRVAAKEKRKNYLSQLISSLFHLRSSKTVWTICFGGSI</sequence>
<gene>
    <name evidence="2" type="ORF">C1H46_040840</name>
</gene>
<comment type="caution">
    <text evidence="2">The sequence shown here is derived from an EMBL/GenBank/DDBJ whole genome shotgun (WGS) entry which is preliminary data.</text>
</comment>